<protein>
    <submittedName>
        <fullName evidence="1">Uncharacterized protein</fullName>
    </submittedName>
</protein>
<evidence type="ECO:0000313" key="1">
    <source>
        <dbReference type="EMBL" id="MPN09916.1"/>
    </source>
</evidence>
<sequence>MRQFIVEDLATCKNVLITVLFTEPGVDLRTPTTGGYVAKVRVQPVAAWVWLFLGDNFNLIAHL</sequence>
<accession>A0A645F8G7</accession>
<dbReference type="AlphaFoldDB" id="A0A645F8G7"/>
<organism evidence="1">
    <name type="scientific">bioreactor metagenome</name>
    <dbReference type="NCBI Taxonomy" id="1076179"/>
    <lineage>
        <taxon>unclassified sequences</taxon>
        <taxon>metagenomes</taxon>
        <taxon>ecological metagenomes</taxon>
    </lineage>
</organism>
<dbReference type="EMBL" id="VSSQ01056052">
    <property type="protein sequence ID" value="MPN09916.1"/>
    <property type="molecule type" value="Genomic_DNA"/>
</dbReference>
<gene>
    <name evidence="1" type="ORF">SDC9_157209</name>
</gene>
<proteinExistence type="predicted"/>
<comment type="caution">
    <text evidence="1">The sequence shown here is derived from an EMBL/GenBank/DDBJ whole genome shotgun (WGS) entry which is preliminary data.</text>
</comment>
<reference evidence="1" key="1">
    <citation type="submission" date="2019-08" db="EMBL/GenBank/DDBJ databases">
        <authorList>
            <person name="Kucharzyk K."/>
            <person name="Murdoch R.W."/>
            <person name="Higgins S."/>
            <person name="Loffler F."/>
        </authorList>
    </citation>
    <scope>NUCLEOTIDE SEQUENCE</scope>
</reference>
<name>A0A645F8G7_9ZZZZ</name>